<gene>
    <name evidence="5" type="ORF">QTG54_014707</name>
</gene>
<keyword evidence="5" id="KW-0645">Protease</keyword>
<accession>A0AAD9D6M1</accession>
<evidence type="ECO:0000313" key="5">
    <source>
        <dbReference type="EMBL" id="KAK1734834.1"/>
    </source>
</evidence>
<reference evidence="5" key="1">
    <citation type="submission" date="2023-06" db="EMBL/GenBank/DDBJ databases">
        <title>Survivors Of The Sea: Transcriptome response of Skeletonema marinoi to long-term dormancy.</title>
        <authorList>
            <person name="Pinder M.I.M."/>
            <person name="Kourtchenko O."/>
            <person name="Robertson E.K."/>
            <person name="Larsson T."/>
            <person name="Maumus F."/>
            <person name="Osuna-Cruz C.M."/>
            <person name="Vancaester E."/>
            <person name="Stenow R."/>
            <person name="Vandepoele K."/>
            <person name="Ploug H."/>
            <person name="Bruchert V."/>
            <person name="Godhe A."/>
            <person name="Topel M."/>
        </authorList>
    </citation>
    <scope>NUCLEOTIDE SEQUENCE</scope>
    <source>
        <strain evidence="5">R05AC</strain>
    </source>
</reference>
<keyword evidence="2" id="KW-1133">Transmembrane helix</keyword>
<protein>
    <submittedName>
        <fullName evidence="5">CAAX protease family protein</fullName>
        <ecNumber evidence="5">3.4.-.-</ecNumber>
    </submittedName>
</protein>
<evidence type="ECO:0000256" key="3">
    <source>
        <dbReference type="SAM" id="SignalP"/>
    </source>
</evidence>
<keyword evidence="2" id="KW-0812">Transmembrane</keyword>
<feature type="transmembrane region" description="Helical" evidence="2">
    <location>
        <begin position="98"/>
        <end position="121"/>
    </location>
</feature>
<organism evidence="5 6">
    <name type="scientific">Skeletonema marinoi</name>
    <dbReference type="NCBI Taxonomy" id="267567"/>
    <lineage>
        <taxon>Eukaryota</taxon>
        <taxon>Sar</taxon>
        <taxon>Stramenopiles</taxon>
        <taxon>Ochrophyta</taxon>
        <taxon>Bacillariophyta</taxon>
        <taxon>Coscinodiscophyceae</taxon>
        <taxon>Thalassiosirophycidae</taxon>
        <taxon>Thalassiosirales</taxon>
        <taxon>Skeletonemataceae</taxon>
        <taxon>Skeletonema</taxon>
        <taxon>Skeletonema marinoi-dohrnii complex</taxon>
    </lineage>
</organism>
<dbReference type="EMBL" id="JATAAI010000037">
    <property type="protein sequence ID" value="KAK1734834.1"/>
    <property type="molecule type" value="Genomic_DNA"/>
</dbReference>
<dbReference type="PANTHER" id="PTHR43592:SF15">
    <property type="entry name" value="CAAX AMINO TERMINAL PROTEASE FAMILY PROTEIN"/>
    <property type="match status" value="1"/>
</dbReference>
<dbReference type="GO" id="GO:0004175">
    <property type="term" value="F:endopeptidase activity"/>
    <property type="evidence" value="ECO:0007669"/>
    <property type="project" value="UniProtKB-ARBA"/>
</dbReference>
<feature type="transmembrane region" description="Helical" evidence="2">
    <location>
        <begin position="133"/>
        <end position="157"/>
    </location>
</feature>
<feature type="domain" description="CAAX prenyl protease 2/Lysostaphin resistance protein A-like" evidence="4">
    <location>
        <begin position="191"/>
        <end position="280"/>
    </location>
</feature>
<sequence length="337" mass="36304">MVLHRQASTKALLLAAAALCPSSSSSFNAALAFSHQHVVKVRPSQNAFEARLEILPRSNNIITPINYSRRKSLALASPSDDTETTDTSSSSSTLKQDIYNVATLIGAQALLVPIAVFIAQFSNLPNIGLGSQFQIGSVAIVDGLRWTLPLFGVAGLLRIVEPYSNALKDVTKATQRSVLSVLGSTRRPFFALLVSCILGAVAGIGEEWLFRGVFQQLLTDKFGSSSISLAVSGLVFGLLHAVTPVYALLAGAASVFFGYLYNISHNLAVPMITHAVYDVFALMWAHWSVTGLEQEERDAILLNYQGAPVLSTNTYKEGHLNVSDDDDEDDSPKVYNS</sequence>
<evidence type="ECO:0000313" key="6">
    <source>
        <dbReference type="Proteomes" id="UP001224775"/>
    </source>
</evidence>
<evidence type="ECO:0000256" key="1">
    <source>
        <dbReference type="SAM" id="MobiDB-lite"/>
    </source>
</evidence>
<dbReference type="InterPro" id="IPR003675">
    <property type="entry name" value="Rce1/LyrA-like_dom"/>
</dbReference>
<comment type="caution">
    <text evidence="5">The sequence shown here is derived from an EMBL/GenBank/DDBJ whole genome shotgun (WGS) entry which is preliminary data.</text>
</comment>
<dbReference type="Pfam" id="PF02517">
    <property type="entry name" value="Rce1-like"/>
    <property type="match status" value="1"/>
</dbReference>
<dbReference type="Proteomes" id="UP001224775">
    <property type="component" value="Unassembled WGS sequence"/>
</dbReference>
<dbReference type="AlphaFoldDB" id="A0AAD9D6M1"/>
<feature type="signal peptide" evidence="3">
    <location>
        <begin position="1"/>
        <end position="25"/>
    </location>
</feature>
<proteinExistence type="predicted"/>
<keyword evidence="6" id="KW-1185">Reference proteome</keyword>
<keyword evidence="3" id="KW-0732">Signal</keyword>
<keyword evidence="5" id="KW-0378">Hydrolase</keyword>
<dbReference type="EC" id="3.4.-.-" evidence="5"/>
<evidence type="ECO:0000259" key="4">
    <source>
        <dbReference type="Pfam" id="PF02517"/>
    </source>
</evidence>
<feature type="region of interest" description="Disordered" evidence="1">
    <location>
        <begin position="318"/>
        <end position="337"/>
    </location>
</feature>
<keyword evidence="2" id="KW-0472">Membrane</keyword>
<feature type="transmembrane region" description="Helical" evidence="2">
    <location>
        <begin position="189"/>
        <end position="210"/>
    </location>
</feature>
<dbReference type="PANTHER" id="PTHR43592">
    <property type="entry name" value="CAAX AMINO TERMINAL PROTEASE"/>
    <property type="match status" value="1"/>
</dbReference>
<dbReference type="GO" id="GO:0080120">
    <property type="term" value="P:CAAX-box protein maturation"/>
    <property type="evidence" value="ECO:0007669"/>
    <property type="project" value="UniProtKB-ARBA"/>
</dbReference>
<feature type="transmembrane region" description="Helical" evidence="2">
    <location>
        <begin position="222"/>
        <end position="239"/>
    </location>
</feature>
<dbReference type="GO" id="GO:0006508">
    <property type="term" value="P:proteolysis"/>
    <property type="evidence" value="ECO:0007669"/>
    <property type="project" value="UniProtKB-KW"/>
</dbReference>
<evidence type="ECO:0000256" key="2">
    <source>
        <dbReference type="SAM" id="Phobius"/>
    </source>
</evidence>
<name>A0AAD9D6M1_9STRA</name>
<feature type="chain" id="PRO_5042189808" evidence="3">
    <location>
        <begin position="26"/>
        <end position="337"/>
    </location>
</feature>